<evidence type="ECO:0000259" key="2">
    <source>
        <dbReference type="Pfam" id="PF09084"/>
    </source>
</evidence>
<evidence type="ECO:0000313" key="3">
    <source>
        <dbReference type="EMBL" id="ERJ68415.1"/>
    </source>
</evidence>
<dbReference type="PANTHER" id="PTHR31528:SF3">
    <property type="entry name" value="THIAMINE BIOSYNTHESIS PROTEIN HI_0357-RELATED"/>
    <property type="match status" value="1"/>
</dbReference>
<dbReference type="SUPFAM" id="SSF53850">
    <property type="entry name" value="Periplasmic binding protein-like II"/>
    <property type="match status" value="1"/>
</dbReference>
<keyword evidence="1" id="KW-0812">Transmembrane</keyword>
<organism evidence="3 4">
    <name type="scientific">Porphyromonas gingivalis F0570</name>
    <dbReference type="NCBI Taxonomy" id="1227271"/>
    <lineage>
        <taxon>Bacteria</taxon>
        <taxon>Pseudomonadati</taxon>
        <taxon>Bacteroidota</taxon>
        <taxon>Bacteroidia</taxon>
        <taxon>Bacteroidales</taxon>
        <taxon>Porphyromonadaceae</taxon>
        <taxon>Porphyromonas</taxon>
    </lineage>
</organism>
<dbReference type="AlphaFoldDB" id="A0A0E2M7I1"/>
<protein>
    <recommendedName>
        <fullName evidence="2">SsuA/THI5-like domain-containing protein</fullName>
    </recommendedName>
</protein>
<evidence type="ECO:0000313" key="4">
    <source>
        <dbReference type="Proteomes" id="UP000016630"/>
    </source>
</evidence>
<reference evidence="3 4" key="1">
    <citation type="submission" date="2013-06" db="EMBL/GenBank/DDBJ databases">
        <authorList>
            <person name="Weinstock G."/>
            <person name="Sodergren E."/>
            <person name="Lobos E.A."/>
            <person name="Fulton L."/>
            <person name="Fulton R."/>
            <person name="Courtney L."/>
            <person name="Fronick C."/>
            <person name="O'Laughlin M."/>
            <person name="Godfrey J."/>
            <person name="Wilson R.M."/>
            <person name="Miner T."/>
            <person name="Farmer C."/>
            <person name="Delehaunty K."/>
            <person name="Cordes M."/>
            <person name="Minx P."/>
            <person name="Tomlinson C."/>
            <person name="Chen J."/>
            <person name="Wollam A."/>
            <person name="Pepin K.H."/>
            <person name="Bhonagiri V."/>
            <person name="Zhang X."/>
            <person name="Warren W."/>
            <person name="Mitreva M."/>
            <person name="Mardis E.R."/>
            <person name="Wilson R.K."/>
        </authorList>
    </citation>
    <scope>NUCLEOTIDE SEQUENCE [LARGE SCALE GENOMIC DNA]</scope>
    <source>
        <strain evidence="3 4">F0570</strain>
    </source>
</reference>
<proteinExistence type="predicted"/>
<keyword evidence="1" id="KW-1133">Transmembrane helix</keyword>
<keyword evidence="1" id="KW-0472">Membrane</keyword>
<sequence length="348" mass="38859">MLFVQRYKLMYVILCIFVTHFDTWDTTIVFHNLENAMKNFSFFTLLVLAVLSITLSSCGNKKSSADKQKEPYTLSLGAMPSMDYLPFVVAQKTGIYDSLGLKLEIVKFYSPNERDAAFHSGNVEGTVIDYTGAAMQQAGGIDLQLVMRLDGYFRLVMSKDYTGESLETLKGKNLGISRNTVIEYTTDRIINTAGLDESEITKTEVNKIPLRLEMLRSGQIDAAVLPDPFITIAMADGMMSLVSTQDLGIFVTGAMFAGSVIREKQEAIDILLRGYDLAVDYILSHDRKAIRNILIEDVGVPEPLADDVILPDYTHGQKPTIEDLQQTIDWLHAKKLVPSDYTGKDLIR</sequence>
<dbReference type="Gene3D" id="3.40.190.10">
    <property type="entry name" value="Periplasmic binding protein-like II"/>
    <property type="match status" value="2"/>
</dbReference>
<dbReference type="PATRIC" id="fig|1227271.3.peg.391"/>
<dbReference type="InterPro" id="IPR015168">
    <property type="entry name" value="SsuA/THI5"/>
</dbReference>
<dbReference type="Pfam" id="PF09084">
    <property type="entry name" value="NMT1"/>
    <property type="match status" value="1"/>
</dbReference>
<dbReference type="Proteomes" id="UP000016630">
    <property type="component" value="Unassembled WGS sequence"/>
</dbReference>
<feature type="transmembrane region" description="Helical" evidence="1">
    <location>
        <begin position="9"/>
        <end position="30"/>
    </location>
</feature>
<name>A0A0E2M7I1_PORGN</name>
<dbReference type="GO" id="GO:0009228">
    <property type="term" value="P:thiamine biosynthetic process"/>
    <property type="evidence" value="ECO:0007669"/>
    <property type="project" value="InterPro"/>
</dbReference>
<dbReference type="HOGENOM" id="CLU_028871_5_2_10"/>
<accession>A0A0E2M7I1</accession>
<evidence type="ECO:0000256" key="1">
    <source>
        <dbReference type="SAM" id="Phobius"/>
    </source>
</evidence>
<feature type="transmembrane region" description="Helical" evidence="1">
    <location>
        <begin position="42"/>
        <end position="59"/>
    </location>
</feature>
<dbReference type="PANTHER" id="PTHR31528">
    <property type="entry name" value="4-AMINO-5-HYDROXYMETHYL-2-METHYLPYRIMIDINE PHOSPHATE SYNTHASE THI11-RELATED"/>
    <property type="match status" value="1"/>
</dbReference>
<dbReference type="InterPro" id="IPR027939">
    <property type="entry name" value="NMT1/THI5"/>
</dbReference>
<feature type="domain" description="SsuA/THI5-like" evidence="2">
    <location>
        <begin position="83"/>
        <end position="288"/>
    </location>
</feature>
<gene>
    <name evidence="3" type="ORF">HMPREF1555_00429</name>
</gene>
<comment type="caution">
    <text evidence="3">The sequence shown here is derived from an EMBL/GenBank/DDBJ whole genome shotgun (WGS) entry which is preliminary data.</text>
</comment>
<dbReference type="EMBL" id="AWUW01000023">
    <property type="protein sequence ID" value="ERJ68415.1"/>
    <property type="molecule type" value="Genomic_DNA"/>
</dbReference>